<dbReference type="PROSITE" id="PS50109">
    <property type="entry name" value="HIS_KIN"/>
    <property type="match status" value="1"/>
</dbReference>
<feature type="transmembrane region" description="Helical" evidence="8">
    <location>
        <begin position="22"/>
        <end position="40"/>
    </location>
</feature>
<accession>A0AA37S8W8</accession>
<evidence type="ECO:0000313" key="11">
    <source>
        <dbReference type="EMBL" id="GLQ30534.1"/>
    </source>
</evidence>
<dbReference type="AlphaFoldDB" id="A0AA37S8W8"/>
<dbReference type="InterPro" id="IPR003660">
    <property type="entry name" value="HAMP_dom"/>
</dbReference>
<evidence type="ECO:0000256" key="5">
    <source>
        <dbReference type="ARBA" id="ARBA00022679"/>
    </source>
</evidence>
<dbReference type="InterPro" id="IPR036890">
    <property type="entry name" value="HATPase_C_sf"/>
</dbReference>
<evidence type="ECO:0000313" key="12">
    <source>
        <dbReference type="Proteomes" id="UP001161389"/>
    </source>
</evidence>
<dbReference type="Proteomes" id="UP001161389">
    <property type="component" value="Unassembled WGS sequence"/>
</dbReference>
<keyword evidence="7" id="KW-0175">Coiled coil</keyword>
<dbReference type="PANTHER" id="PTHR43065">
    <property type="entry name" value="SENSOR HISTIDINE KINASE"/>
    <property type="match status" value="1"/>
</dbReference>
<dbReference type="PANTHER" id="PTHR43065:SF48">
    <property type="entry name" value="HISTIDINE KINASE"/>
    <property type="match status" value="1"/>
</dbReference>
<dbReference type="RefSeq" id="WP_284379570.1">
    <property type="nucleotide sequence ID" value="NZ_BSNM01000006.1"/>
</dbReference>
<dbReference type="Pfam" id="PF00672">
    <property type="entry name" value="HAMP"/>
    <property type="match status" value="1"/>
</dbReference>
<dbReference type="InterPro" id="IPR003594">
    <property type="entry name" value="HATPase_dom"/>
</dbReference>
<dbReference type="InterPro" id="IPR003661">
    <property type="entry name" value="HisK_dim/P_dom"/>
</dbReference>
<keyword evidence="8" id="KW-0472">Membrane</keyword>
<dbReference type="CDD" id="cd00082">
    <property type="entry name" value="HisKA"/>
    <property type="match status" value="1"/>
</dbReference>
<dbReference type="CDD" id="cd06225">
    <property type="entry name" value="HAMP"/>
    <property type="match status" value="1"/>
</dbReference>
<dbReference type="GO" id="GO:0016020">
    <property type="term" value="C:membrane"/>
    <property type="evidence" value="ECO:0007669"/>
    <property type="project" value="UniProtKB-SubCell"/>
</dbReference>
<proteinExistence type="predicted"/>
<organism evidence="11 12">
    <name type="scientific">Litoribrevibacter albus</name>
    <dbReference type="NCBI Taxonomy" id="1473156"/>
    <lineage>
        <taxon>Bacteria</taxon>
        <taxon>Pseudomonadati</taxon>
        <taxon>Pseudomonadota</taxon>
        <taxon>Gammaproteobacteria</taxon>
        <taxon>Oceanospirillales</taxon>
        <taxon>Oceanospirillaceae</taxon>
        <taxon>Litoribrevibacter</taxon>
    </lineage>
</organism>
<evidence type="ECO:0000256" key="6">
    <source>
        <dbReference type="ARBA" id="ARBA00022777"/>
    </source>
</evidence>
<comment type="subcellular location">
    <subcellularLocation>
        <location evidence="2">Membrane</location>
    </subcellularLocation>
</comment>
<keyword evidence="8" id="KW-0812">Transmembrane</keyword>
<dbReference type="InterPro" id="IPR005467">
    <property type="entry name" value="His_kinase_dom"/>
</dbReference>
<dbReference type="Gene3D" id="1.10.287.130">
    <property type="match status" value="1"/>
</dbReference>
<dbReference type="InterPro" id="IPR004358">
    <property type="entry name" value="Sig_transdc_His_kin-like_C"/>
</dbReference>
<dbReference type="EC" id="2.7.13.3" evidence="3"/>
<evidence type="ECO:0000256" key="3">
    <source>
        <dbReference type="ARBA" id="ARBA00012438"/>
    </source>
</evidence>
<reference evidence="11" key="2">
    <citation type="submission" date="2023-01" db="EMBL/GenBank/DDBJ databases">
        <title>Draft genome sequence of Litoribrevibacter albus strain NBRC 110071.</title>
        <authorList>
            <person name="Sun Q."/>
            <person name="Mori K."/>
        </authorList>
    </citation>
    <scope>NUCLEOTIDE SEQUENCE</scope>
    <source>
        <strain evidence="11">NBRC 110071</strain>
    </source>
</reference>
<dbReference type="Gene3D" id="6.10.340.10">
    <property type="match status" value="1"/>
</dbReference>
<keyword evidence="8" id="KW-1133">Transmembrane helix</keyword>
<comment type="caution">
    <text evidence="11">The sequence shown here is derived from an EMBL/GenBank/DDBJ whole genome shotgun (WGS) entry which is preliminary data.</text>
</comment>
<feature type="coiled-coil region" evidence="7">
    <location>
        <begin position="282"/>
        <end position="316"/>
    </location>
</feature>
<sequence length="637" mass="71928">MEQTPSVVTSDFKVKNGIRKRFSLAMVCLVLVVSVLLAAFQVTSQSRLLEAEMDKRVSLMQENLQRRALSLANQLRRLTEDEIASYNLYYLANELRQLVLNHPDLEMAVLIDRNNKVVLHTSDRFLQQKEYQPPASRFHQKILLDHFADDSSVEDILSSTRVQKYTHWLDYHIPIFIGTKRWGEMVLSFSLQQLNDEISRSQDEIAQSIKNITLKTFAIVLFVLLVIYLVISQLSQRLSAPLIHLTHYAKQIADGNFSIGSQLPKGKEDEVGMLSDSFIEMANRLKKSYEQLEDYNLTLEKKVEDRTRELADSQQQLIHSEKMAALGLLIASIAHEINTPLGAIQASSENAGKGYANFMGNLAQLVESSTDVDKAFFTQLLLNSKIQSTMTTREERKIRRQIEATLEEHNIQDAEEIALLFAEMGLQESLDSLLPYLETHNALDMVQSAYQLFSIHAGLNTINTATARASKVVFALKHFSHKESSGDKVLTDVNQGLETVLELYRGLFKQGCEVIRNFGELPEVLCYSDELNQVWTNLIHNALQAMDNKGKLEIASYVESQQDKESIVVTITDNGPGIPEHLTHRVWESFFTTKPAGEGSGLGLGICKRIVEKHLGELSFESEPGKTQFIVRLPVTS</sequence>
<evidence type="ECO:0000256" key="2">
    <source>
        <dbReference type="ARBA" id="ARBA00004370"/>
    </source>
</evidence>
<evidence type="ECO:0000256" key="4">
    <source>
        <dbReference type="ARBA" id="ARBA00022553"/>
    </source>
</evidence>
<keyword evidence="6" id="KW-0418">Kinase</keyword>
<evidence type="ECO:0000259" key="10">
    <source>
        <dbReference type="PROSITE" id="PS50885"/>
    </source>
</evidence>
<name>A0AA37S8W8_9GAMM</name>
<reference evidence="11" key="1">
    <citation type="journal article" date="2014" name="Int. J. Syst. Evol. Microbiol.">
        <title>Complete genome sequence of Corynebacterium casei LMG S-19264T (=DSM 44701T), isolated from a smear-ripened cheese.</title>
        <authorList>
            <consortium name="US DOE Joint Genome Institute (JGI-PGF)"/>
            <person name="Walter F."/>
            <person name="Albersmeier A."/>
            <person name="Kalinowski J."/>
            <person name="Ruckert C."/>
        </authorList>
    </citation>
    <scope>NUCLEOTIDE SEQUENCE</scope>
    <source>
        <strain evidence="11">NBRC 110071</strain>
    </source>
</reference>
<evidence type="ECO:0000256" key="7">
    <source>
        <dbReference type="SAM" id="Coils"/>
    </source>
</evidence>
<evidence type="ECO:0000256" key="8">
    <source>
        <dbReference type="SAM" id="Phobius"/>
    </source>
</evidence>
<keyword evidence="4" id="KW-0597">Phosphoprotein</keyword>
<comment type="catalytic activity">
    <reaction evidence="1">
        <text>ATP + protein L-histidine = ADP + protein N-phospho-L-histidine.</text>
        <dbReference type="EC" id="2.7.13.3"/>
    </reaction>
</comment>
<protein>
    <recommendedName>
        <fullName evidence="3">histidine kinase</fullName>
        <ecNumber evidence="3">2.7.13.3</ecNumber>
    </recommendedName>
</protein>
<dbReference type="InterPro" id="IPR036097">
    <property type="entry name" value="HisK_dim/P_sf"/>
</dbReference>
<keyword evidence="5" id="KW-0808">Transferase</keyword>
<evidence type="ECO:0000256" key="1">
    <source>
        <dbReference type="ARBA" id="ARBA00000085"/>
    </source>
</evidence>
<dbReference type="SUPFAM" id="SSF55874">
    <property type="entry name" value="ATPase domain of HSP90 chaperone/DNA topoisomerase II/histidine kinase"/>
    <property type="match status" value="1"/>
</dbReference>
<evidence type="ECO:0000259" key="9">
    <source>
        <dbReference type="PROSITE" id="PS50109"/>
    </source>
</evidence>
<dbReference type="Pfam" id="PF02518">
    <property type="entry name" value="HATPase_c"/>
    <property type="match status" value="1"/>
</dbReference>
<feature type="domain" description="Histidine kinase" evidence="9">
    <location>
        <begin position="332"/>
        <end position="637"/>
    </location>
</feature>
<gene>
    <name evidence="11" type="ORF">GCM10007876_10120</name>
</gene>
<feature type="domain" description="HAMP" evidence="10">
    <location>
        <begin position="236"/>
        <end position="290"/>
    </location>
</feature>
<dbReference type="SMART" id="SM00388">
    <property type="entry name" value="HisKA"/>
    <property type="match status" value="1"/>
</dbReference>
<dbReference type="SMART" id="SM00387">
    <property type="entry name" value="HATPase_c"/>
    <property type="match status" value="1"/>
</dbReference>
<dbReference type="Gene3D" id="3.30.565.10">
    <property type="entry name" value="Histidine kinase-like ATPase, C-terminal domain"/>
    <property type="match status" value="1"/>
</dbReference>
<dbReference type="PRINTS" id="PR00344">
    <property type="entry name" value="BCTRLSENSOR"/>
</dbReference>
<dbReference type="SUPFAM" id="SSF158472">
    <property type="entry name" value="HAMP domain-like"/>
    <property type="match status" value="1"/>
</dbReference>
<dbReference type="GO" id="GO:0000155">
    <property type="term" value="F:phosphorelay sensor kinase activity"/>
    <property type="evidence" value="ECO:0007669"/>
    <property type="project" value="InterPro"/>
</dbReference>
<keyword evidence="12" id="KW-1185">Reference proteome</keyword>
<dbReference type="PROSITE" id="PS50885">
    <property type="entry name" value="HAMP"/>
    <property type="match status" value="1"/>
</dbReference>
<dbReference type="EMBL" id="BSNM01000006">
    <property type="protein sequence ID" value="GLQ30534.1"/>
    <property type="molecule type" value="Genomic_DNA"/>
</dbReference>
<dbReference type="SMART" id="SM00304">
    <property type="entry name" value="HAMP"/>
    <property type="match status" value="1"/>
</dbReference>
<dbReference type="SUPFAM" id="SSF47384">
    <property type="entry name" value="Homodimeric domain of signal transducing histidine kinase"/>
    <property type="match status" value="1"/>
</dbReference>